<evidence type="ECO:0000313" key="2">
    <source>
        <dbReference type="EMBL" id="EKB46232.1"/>
    </source>
</evidence>
<protein>
    <submittedName>
        <fullName evidence="2">Uncharacterized protein</fullName>
    </submittedName>
</protein>
<dbReference type="Proteomes" id="UP000004738">
    <property type="component" value="Unassembled WGS sequence"/>
</dbReference>
<proteinExistence type="predicted"/>
<sequence>MINWFYVIILGVIVGVFSAMLDWPFSVSISIILLFALCSIGFMYYIAFASTNLLKIKNYIENHKKDPMLNYLLVLENGTKEDEIEAMDRIIEHYKQPVMKLTYEMNRAIRLNDFERAEQFADKLMDTPNGPYGKASIAALTGNRDRAKSYPLKKAWMIYAVDAQLALAENKMETFDQSAEKAVEGAKGLQRYSLYYSLIKARQEHEWKN</sequence>
<organism evidence="2 3">
    <name type="scientific">Solibacillus isronensis B3W22</name>
    <dbReference type="NCBI Taxonomy" id="1224748"/>
    <lineage>
        <taxon>Bacteria</taxon>
        <taxon>Bacillati</taxon>
        <taxon>Bacillota</taxon>
        <taxon>Bacilli</taxon>
        <taxon>Bacillales</taxon>
        <taxon>Caryophanaceae</taxon>
        <taxon>Solibacillus</taxon>
    </lineage>
</organism>
<name>K1L2D5_9BACL</name>
<keyword evidence="3" id="KW-1185">Reference proteome</keyword>
<dbReference type="AlphaFoldDB" id="K1L2D5"/>
<keyword evidence="1" id="KW-0472">Membrane</keyword>
<reference evidence="2 3" key="1">
    <citation type="journal article" date="2012" name="J. Bacteriol.">
        <title>Draft Genome Sequence of Bacillus isronensis Strain B3W22, Isolated from the Upper Atmosphere.</title>
        <authorList>
            <person name="Shivaji S."/>
            <person name="Ara S."/>
            <person name="Singh S.K."/>
            <person name="Bandi S."/>
            <person name="Singh A."/>
            <person name="Pinnaka A.K."/>
        </authorList>
    </citation>
    <scope>NUCLEOTIDE SEQUENCE [LARGE SCALE GENOMIC DNA]</scope>
    <source>
        <strain evidence="2 3">B3W22</strain>
    </source>
</reference>
<feature type="transmembrane region" description="Helical" evidence="1">
    <location>
        <begin position="27"/>
        <end position="47"/>
    </location>
</feature>
<comment type="caution">
    <text evidence="2">The sequence shown here is derived from an EMBL/GenBank/DDBJ whole genome shotgun (WGS) entry which is preliminary data.</text>
</comment>
<keyword evidence="1" id="KW-1133">Transmembrane helix</keyword>
<evidence type="ECO:0000313" key="3">
    <source>
        <dbReference type="Proteomes" id="UP000004738"/>
    </source>
</evidence>
<dbReference type="PATRIC" id="fig|1224748.3.peg.448"/>
<keyword evidence="1" id="KW-0812">Transmembrane</keyword>
<evidence type="ECO:0000256" key="1">
    <source>
        <dbReference type="SAM" id="Phobius"/>
    </source>
</evidence>
<dbReference type="RefSeq" id="WP_008403630.1">
    <property type="nucleotide sequence ID" value="NZ_AMCK01000002.1"/>
</dbReference>
<accession>K1L2D5</accession>
<dbReference type="EMBL" id="AMCK01000002">
    <property type="protein sequence ID" value="EKB46232.1"/>
    <property type="molecule type" value="Genomic_DNA"/>
</dbReference>
<feature type="transmembrane region" description="Helical" evidence="1">
    <location>
        <begin position="5"/>
        <end position="21"/>
    </location>
</feature>
<gene>
    <name evidence="2" type="ORF">B857_00441</name>
</gene>